<evidence type="ECO:0000313" key="2">
    <source>
        <dbReference type="EMBL" id="STF92177.1"/>
    </source>
</evidence>
<keyword evidence="1" id="KW-1133">Transmembrane helix</keyword>
<evidence type="ECO:0000256" key="1">
    <source>
        <dbReference type="SAM" id="Phobius"/>
    </source>
</evidence>
<organism evidence="2 3">
    <name type="scientific">Escherichia coli</name>
    <dbReference type="NCBI Taxonomy" id="562"/>
    <lineage>
        <taxon>Bacteria</taxon>
        <taxon>Pseudomonadati</taxon>
        <taxon>Pseudomonadota</taxon>
        <taxon>Gammaproteobacteria</taxon>
        <taxon>Enterobacterales</taxon>
        <taxon>Enterobacteriaceae</taxon>
        <taxon>Escherichia</taxon>
    </lineage>
</organism>
<dbReference type="AlphaFoldDB" id="A0A376M2K5"/>
<reference evidence="2 3" key="1">
    <citation type="submission" date="2018-06" db="EMBL/GenBank/DDBJ databases">
        <authorList>
            <consortium name="Pathogen Informatics"/>
            <person name="Doyle S."/>
        </authorList>
    </citation>
    <scope>NUCLEOTIDE SEQUENCE [LARGE SCALE GENOMIC DNA]</scope>
    <source>
        <strain evidence="2 3">NCTC7927</strain>
    </source>
</reference>
<proteinExistence type="predicted"/>
<dbReference type="Proteomes" id="UP000254043">
    <property type="component" value="Unassembled WGS sequence"/>
</dbReference>
<protein>
    <submittedName>
        <fullName evidence="2">Inner membrane protein</fullName>
    </submittedName>
</protein>
<keyword evidence="1" id="KW-0812">Transmembrane</keyword>
<feature type="transmembrane region" description="Helical" evidence="1">
    <location>
        <begin position="54"/>
        <end position="73"/>
    </location>
</feature>
<name>A0A376M2K5_ECOLX</name>
<sequence>MLKHKIQTIFEALLYIMLTYWLIDAFFAFNKYDWMLESGDNICSIPSVSGEDRILQAMIAAFFLLTPLIILILRKLFMREMFEFWLYVFTLVICLVCGWWLFLGTVYILLIVKSMRVVLTALIDREVTSSPSPQIHLVPHSQTQHSCHAAWRFAGQSIAQVHCR</sequence>
<gene>
    <name evidence="2" type="primary">ygiZ</name>
    <name evidence="2" type="ORF">NCTC7927_00852</name>
</gene>
<evidence type="ECO:0000313" key="3">
    <source>
        <dbReference type="Proteomes" id="UP000254043"/>
    </source>
</evidence>
<keyword evidence="1" id="KW-0472">Membrane</keyword>
<dbReference type="EMBL" id="UGAK01000003">
    <property type="protein sequence ID" value="STF92177.1"/>
    <property type="molecule type" value="Genomic_DNA"/>
</dbReference>
<feature type="transmembrane region" description="Helical" evidence="1">
    <location>
        <begin position="12"/>
        <end position="29"/>
    </location>
</feature>
<accession>A0A376M2K5</accession>
<feature type="transmembrane region" description="Helical" evidence="1">
    <location>
        <begin position="85"/>
        <end position="110"/>
    </location>
</feature>